<evidence type="ECO:0000256" key="5">
    <source>
        <dbReference type="SAM" id="Phobius"/>
    </source>
</evidence>
<dbReference type="GO" id="GO:0043138">
    <property type="term" value="F:3'-5' DNA helicase activity"/>
    <property type="evidence" value="ECO:0007669"/>
    <property type="project" value="UniProtKB-EC"/>
</dbReference>
<dbReference type="PANTHER" id="PTHR42957">
    <property type="entry name" value="HELICASE MJ1565-RELATED"/>
    <property type="match status" value="1"/>
</dbReference>
<dbReference type="EMBL" id="CP002838">
    <property type="protein sequence ID" value="AEM37972.1"/>
    <property type="molecule type" value="Genomic_DNA"/>
</dbReference>
<dbReference type="SUPFAM" id="SSF52540">
    <property type="entry name" value="P-loop containing nucleoside triphosphate hydrolases"/>
    <property type="match status" value="1"/>
</dbReference>
<dbReference type="Gene3D" id="3.40.50.300">
    <property type="entry name" value="P-loop containing nucleotide triphosphate hydrolases"/>
    <property type="match status" value="2"/>
</dbReference>
<dbReference type="STRING" id="694429.Pyrfu_0100"/>
<proteinExistence type="inferred from homology"/>
<dbReference type="AlphaFoldDB" id="G0EED1"/>
<comment type="catalytic activity">
    <reaction evidence="4">
        <text>ATP + H2O = ADP + phosphate + H(+)</text>
        <dbReference type="Rhea" id="RHEA:13065"/>
        <dbReference type="ChEBI" id="CHEBI:15377"/>
        <dbReference type="ChEBI" id="CHEBI:15378"/>
        <dbReference type="ChEBI" id="CHEBI:30616"/>
        <dbReference type="ChEBI" id="CHEBI:43474"/>
        <dbReference type="ChEBI" id="CHEBI:456216"/>
        <dbReference type="EC" id="5.6.2.4"/>
    </reaction>
</comment>
<keyword evidence="5" id="KW-0812">Transmembrane</keyword>
<evidence type="ECO:0000256" key="2">
    <source>
        <dbReference type="ARBA" id="ARBA00034617"/>
    </source>
</evidence>
<comment type="similarity">
    <text evidence="1">Belongs to the HerA family.</text>
</comment>
<accession>G0EED1</accession>
<keyword evidence="8" id="KW-1185">Reference proteome</keyword>
<evidence type="ECO:0000313" key="8">
    <source>
        <dbReference type="Proteomes" id="UP000001037"/>
    </source>
</evidence>
<dbReference type="RefSeq" id="WP_014025649.1">
    <property type="nucleotide sequence ID" value="NC_015931.1"/>
</dbReference>
<dbReference type="OrthoDB" id="107033at2157"/>
<name>G0EED1_PYRF1</name>
<sequence length="522" mass="57338">MDPRSITKPLVVGGLGALLVSTALTGPPGVAQIATMQLAAGLAGVFASGFVAVSIASRLTRKHGEFTVYEIKVERNKKSIERIRVTLEFLRALGDTIGKSIAMQICGKGGCSLLIIVPRDSRVEALLSSLLSGLRVKKSIVNSLDDILSRKGDGEPIAKEMASALTLHSRETGETRGEILIGFDESNRPVYASLEEFWRHTGVFGTTGSGKTSTTAFIATQLARYVRVIVLDWHGEYESVLKRIGAEFVAMDPPQLPLVPEDLDIEVTVDVLEDAFDLTRHQSMLLYQALKSMIRREALPEDLEKFTDNLLATVEVQQAVPSRAELEIRAALERRLRALVTGEGRSLFKVRGHVELPRGAGLYIIRVNRILLLPLRRVYVRMLLAYLYYTAVAIGRMLDTIVVLEEAQNVASSDTRTIPSILAEARKRHLGLIIVSQSPSSLHPSILKNTNIRIVHTLKSAHDISVIARSMNISNDLRGMLSKLPVGYAVVDTPQLPQPVLVYVPVYDTAGTLVRYEEFSST</sequence>
<dbReference type="GeneID" id="11139730"/>
<dbReference type="Proteomes" id="UP000001037">
    <property type="component" value="Chromosome"/>
</dbReference>
<dbReference type="InterPro" id="IPR027417">
    <property type="entry name" value="P-loop_NTPase"/>
</dbReference>
<dbReference type="GO" id="GO:0043139">
    <property type="term" value="F:5'-3' DNA helicase activity"/>
    <property type="evidence" value="ECO:0007669"/>
    <property type="project" value="UniProtKB-EC"/>
</dbReference>
<dbReference type="InterPro" id="IPR002789">
    <property type="entry name" value="HerA_central"/>
</dbReference>
<organism evidence="7 8">
    <name type="scientific">Pyrolobus fumarii (strain DSM 11204 / 1A)</name>
    <dbReference type="NCBI Taxonomy" id="694429"/>
    <lineage>
        <taxon>Archaea</taxon>
        <taxon>Thermoproteota</taxon>
        <taxon>Thermoprotei</taxon>
        <taxon>Desulfurococcales</taxon>
        <taxon>Pyrodictiaceae</taxon>
        <taxon>Pyrolobus</taxon>
    </lineage>
</organism>
<evidence type="ECO:0000256" key="3">
    <source>
        <dbReference type="ARBA" id="ARBA00048954"/>
    </source>
</evidence>
<feature type="transmembrane region" description="Helical" evidence="5">
    <location>
        <begin position="35"/>
        <end position="56"/>
    </location>
</feature>
<reference evidence="7 8" key="1">
    <citation type="journal article" date="2011" name="Stand. Genomic Sci.">
        <title>Complete genome sequence of the hyperthermophilic chemolithoautotroph Pyrolobus fumarii type strain (1A).</title>
        <authorList>
            <person name="Anderson I."/>
            <person name="Goker M."/>
            <person name="Nolan M."/>
            <person name="Lucas S."/>
            <person name="Hammon N."/>
            <person name="Deshpande S."/>
            <person name="Cheng J.F."/>
            <person name="Tapia R."/>
            <person name="Han C."/>
            <person name="Goodwin L."/>
            <person name="Pitluck S."/>
            <person name="Huntemann M."/>
            <person name="Liolios K."/>
            <person name="Ivanova N."/>
            <person name="Pagani I."/>
            <person name="Mavromatis K."/>
            <person name="Ovchinikova G."/>
            <person name="Pati A."/>
            <person name="Chen A."/>
            <person name="Palaniappan K."/>
            <person name="Land M."/>
            <person name="Hauser L."/>
            <person name="Brambilla E.M."/>
            <person name="Huber H."/>
            <person name="Yasawong M."/>
            <person name="Rohde M."/>
            <person name="Spring S."/>
            <person name="Abt B."/>
            <person name="Sikorski J."/>
            <person name="Wirth R."/>
            <person name="Detter J.C."/>
            <person name="Woyke T."/>
            <person name="Bristow J."/>
            <person name="Eisen J.A."/>
            <person name="Markowitz V."/>
            <person name="Hugenholtz P."/>
            <person name="Kyrpides N.C."/>
            <person name="Klenk H.P."/>
            <person name="Lapidus A."/>
        </authorList>
    </citation>
    <scope>NUCLEOTIDE SEQUENCE [LARGE SCALE GENOMIC DNA]</scope>
    <source>
        <strain evidence="8">DSM 11204 / 1A</strain>
    </source>
</reference>
<dbReference type="eggNOG" id="arCOG00286">
    <property type="taxonomic scope" value="Archaea"/>
</dbReference>
<evidence type="ECO:0000259" key="6">
    <source>
        <dbReference type="Pfam" id="PF01935"/>
    </source>
</evidence>
<evidence type="ECO:0000256" key="1">
    <source>
        <dbReference type="ARBA" id="ARBA00007816"/>
    </source>
</evidence>
<evidence type="ECO:0000256" key="4">
    <source>
        <dbReference type="ARBA" id="ARBA00048988"/>
    </source>
</evidence>
<protein>
    <recommendedName>
        <fullName evidence="6">Helicase HerA central domain-containing protein</fullName>
    </recommendedName>
</protein>
<dbReference type="KEGG" id="pfm:Pyrfu_0100"/>
<dbReference type="HOGENOM" id="CLU_521415_0_0_2"/>
<dbReference type="InterPro" id="IPR008571">
    <property type="entry name" value="HerA-like"/>
</dbReference>
<gene>
    <name evidence="7" type="ordered locus">Pyrfu_0100</name>
</gene>
<dbReference type="InParanoid" id="G0EED1"/>
<keyword evidence="5" id="KW-0472">Membrane</keyword>
<keyword evidence="5" id="KW-1133">Transmembrane helix</keyword>
<dbReference type="PANTHER" id="PTHR42957:SF1">
    <property type="entry name" value="HELICASE MJ1565-RELATED"/>
    <property type="match status" value="1"/>
</dbReference>
<comment type="catalytic activity">
    <reaction evidence="2">
        <text>Couples ATP hydrolysis with the unwinding of duplex DNA by translocating in the 3'-5' direction.</text>
        <dbReference type="EC" id="5.6.2.4"/>
    </reaction>
</comment>
<feature type="domain" description="Helicase HerA central" evidence="6">
    <location>
        <begin position="184"/>
        <end position="344"/>
    </location>
</feature>
<comment type="catalytic activity">
    <reaction evidence="3">
        <text>ATP + H2O = ADP + phosphate + H(+)</text>
        <dbReference type="Rhea" id="RHEA:13065"/>
        <dbReference type="ChEBI" id="CHEBI:15377"/>
        <dbReference type="ChEBI" id="CHEBI:15378"/>
        <dbReference type="ChEBI" id="CHEBI:30616"/>
        <dbReference type="ChEBI" id="CHEBI:43474"/>
        <dbReference type="ChEBI" id="CHEBI:456216"/>
        <dbReference type="EC" id="5.6.2.3"/>
    </reaction>
</comment>
<evidence type="ECO:0000313" key="7">
    <source>
        <dbReference type="EMBL" id="AEM37972.1"/>
    </source>
</evidence>
<dbReference type="Pfam" id="PF01935">
    <property type="entry name" value="DUF87"/>
    <property type="match status" value="1"/>
</dbReference>